<dbReference type="InterPro" id="IPR005135">
    <property type="entry name" value="Endo/exonuclease/phosphatase"/>
</dbReference>
<proteinExistence type="inferred from homology"/>
<comment type="similarity">
    <text evidence="1">Belongs to the CCR4/nocturin family.</text>
</comment>
<evidence type="ECO:0000256" key="1">
    <source>
        <dbReference type="ARBA" id="ARBA00010774"/>
    </source>
</evidence>
<gene>
    <name evidence="7" type="ORF">GBAR_LOCUS28144</name>
</gene>
<dbReference type="InterPro" id="IPR036691">
    <property type="entry name" value="Endo/exonu/phosph_ase_sf"/>
</dbReference>
<evidence type="ECO:0000313" key="8">
    <source>
        <dbReference type="Proteomes" id="UP001174909"/>
    </source>
</evidence>
<feature type="domain" description="CH-like" evidence="6">
    <location>
        <begin position="280"/>
        <end position="350"/>
    </location>
</feature>
<dbReference type="Pfam" id="PF03372">
    <property type="entry name" value="Exo_endo_phos"/>
    <property type="match status" value="1"/>
</dbReference>
<sequence>MASKLVSRKWIQCDTRSGSNLTPVTVMQWNILADDSTTNFIKAPKEALKWENRKDELLKEIFRSGADVVCLEEVDHFPDFFQPKLKENGFEGFFKPKPSSPCLEVEGNSGPDGCALFYKADKFSCLDKHELTLHNKDSKESNQVAILVKLELRESVSVDHKPRQLCVAVTHLKAKAQAVDIRAAQGAHLYSEMRKFCGGLPGVVCGDFNAQPNEPVYTLFKESFESSYFISGGKEPPLTSWKFRPGKVSKYTIDYIWYTVGQLQVKAVWEIPTEGDIGENGMPVAGIFSCYYPQQIEMYSFSNGTSLQAKLGNWQQLERFFAKEALDMPKDYIEGTIHCKPGAACSLIERSYTLVTHRTLKYLPSKNHPEQFNDSTYQSSLPPHARSTASQSVKNNLANTELAIEPDRILGKQKAQAILETHVEQRRQERESYPERFISKTTKPSRFKEGQLPQKKVNMQAER</sequence>
<dbReference type="Pfam" id="PF06294">
    <property type="entry name" value="CH_2"/>
    <property type="match status" value="1"/>
</dbReference>
<reference evidence="7" key="1">
    <citation type="submission" date="2023-03" db="EMBL/GenBank/DDBJ databases">
        <authorList>
            <person name="Steffen K."/>
            <person name="Cardenas P."/>
        </authorList>
    </citation>
    <scope>NUCLEOTIDE SEQUENCE</scope>
</reference>
<dbReference type="GO" id="GO:0000175">
    <property type="term" value="F:3'-5'-RNA exonuclease activity"/>
    <property type="evidence" value="ECO:0007669"/>
    <property type="project" value="TreeGrafter"/>
</dbReference>
<feature type="region of interest" description="Disordered" evidence="4">
    <location>
        <begin position="365"/>
        <end position="392"/>
    </location>
</feature>
<organism evidence="7 8">
    <name type="scientific">Geodia barretti</name>
    <name type="common">Barrett's horny sponge</name>
    <dbReference type="NCBI Taxonomy" id="519541"/>
    <lineage>
        <taxon>Eukaryota</taxon>
        <taxon>Metazoa</taxon>
        <taxon>Porifera</taxon>
        <taxon>Demospongiae</taxon>
        <taxon>Heteroscleromorpha</taxon>
        <taxon>Tetractinellida</taxon>
        <taxon>Astrophorina</taxon>
        <taxon>Geodiidae</taxon>
        <taxon>Geodia</taxon>
    </lineage>
</organism>
<dbReference type="GO" id="GO:0005737">
    <property type="term" value="C:cytoplasm"/>
    <property type="evidence" value="ECO:0007669"/>
    <property type="project" value="UniProtKB-ARBA"/>
</dbReference>
<evidence type="ECO:0000313" key="7">
    <source>
        <dbReference type="EMBL" id="CAI8051386.1"/>
    </source>
</evidence>
<dbReference type="PANTHER" id="PTHR12121:SF45">
    <property type="entry name" value="NOCTURNIN"/>
    <property type="match status" value="1"/>
</dbReference>
<feature type="compositionally biased region" description="Polar residues" evidence="4">
    <location>
        <begin position="370"/>
        <end position="392"/>
    </location>
</feature>
<comment type="caution">
    <text evidence="7">The sequence shown here is derived from an EMBL/GenBank/DDBJ whole genome shotgun (WGS) entry which is preliminary data.</text>
</comment>
<keyword evidence="2" id="KW-0378">Hydrolase</keyword>
<evidence type="ECO:0000256" key="3">
    <source>
        <dbReference type="ARBA" id="ARBA00023807"/>
    </source>
</evidence>
<keyword evidence="8" id="KW-1185">Reference proteome</keyword>
<dbReference type="AlphaFoldDB" id="A0AA35XGF2"/>
<dbReference type="Gene3D" id="3.60.10.10">
    <property type="entry name" value="Endonuclease/exonuclease/phosphatase"/>
    <property type="match status" value="1"/>
</dbReference>
<name>A0AA35XGF2_GEOBA</name>
<feature type="domain" description="Endonuclease/exonuclease/phosphatase" evidence="5">
    <location>
        <begin position="27"/>
        <end position="275"/>
    </location>
</feature>
<dbReference type="Proteomes" id="UP001174909">
    <property type="component" value="Unassembled WGS sequence"/>
</dbReference>
<evidence type="ECO:0000259" key="6">
    <source>
        <dbReference type="Pfam" id="PF06294"/>
    </source>
</evidence>
<dbReference type="InterPro" id="IPR050410">
    <property type="entry name" value="CCR4/nocturin_mRNA_transcr"/>
</dbReference>
<accession>A0AA35XGF2</accession>
<dbReference type="SUPFAM" id="SSF56219">
    <property type="entry name" value="DNase I-like"/>
    <property type="match status" value="1"/>
</dbReference>
<dbReference type="EMBL" id="CASHTH010003924">
    <property type="protein sequence ID" value="CAI8051386.1"/>
    <property type="molecule type" value="Genomic_DNA"/>
</dbReference>
<feature type="region of interest" description="Disordered" evidence="4">
    <location>
        <begin position="423"/>
        <end position="463"/>
    </location>
</feature>
<dbReference type="InterPro" id="IPR010441">
    <property type="entry name" value="CH_2"/>
</dbReference>
<evidence type="ECO:0000259" key="5">
    <source>
        <dbReference type="Pfam" id="PF03372"/>
    </source>
</evidence>
<evidence type="ECO:0000256" key="4">
    <source>
        <dbReference type="SAM" id="MobiDB-lite"/>
    </source>
</evidence>
<evidence type="ECO:0000256" key="2">
    <source>
        <dbReference type="ARBA" id="ARBA00022801"/>
    </source>
</evidence>
<protein>
    <recommendedName>
        <fullName evidence="3">Nocturnin</fullName>
    </recommendedName>
</protein>
<dbReference type="PANTHER" id="PTHR12121">
    <property type="entry name" value="CARBON CATABOLITE REPRESSOR PROTEIN 4"/>
    <property type="match status" value="1"/>
</dbReference>
<dbReference type="GO" id="GO:0006139">
    <property type="term" value="P:nucleobase-containing compound metabolic process"/>
    <property type="evidence" value="ECO:0007669"/>
    <property type="project" value="UniProtKB-ARBA"/>
</dbReference>
<feature type="compositionally biased region" description="Basic and acidic residues" evidence="4">
    <location>
        <begin position="423"/>
        <end position="438"/>
    </location>
</feature>